<name>A0A0F9SRT3_9ZZZZ</name>
<feature type="transmembrane region" description="Helical" evidence="1">
    <location>
        <begin position="89"/>
        <end position="109"/>
    </location>
</feature>
<dbReference type="InterPro" id="IPR011990">
    <property type="entry name" value="TPR-like_helical_dom_sf"/>
</dbReference>
<evidence type="ECO:0000256" key="1">
    <source>
        <dbReference type="SAM" id="Phobius"/>
    </source>
</evidence>
<sequence length="295" mass="33640">MRALILFTVLCFVSPISFAAQVHDKETQDVDKLTEPMYNPFVERYVMDELRQLRVDMNTMHVDMTKEVVNRELTATTRAVGYATDTVTYFFYLIAGISSVLLLVGWNSIREIRDKVLNLADNKVNNVISEYEARLEKFEQELHSKSIGINRAQKLLSRHQDIHSLWLKAGQEQILSNRLSIYDQILEIDPENTEAMTYKADLALEMNEPQWAINLCHQALVIDPENKHAFYQLAGAYALLNQPHEALINLEKVISHAEGMAAEEVINDPVFTSLLDNPQFQALLQTETDDSPATS</sequence>
<dbReference type="AlphaFoldDB" id="A0A0F9SRT3"/>
<dbReference type="InterPro" id="IPR019734">
    <property type="entry name" value="TPR_rpt"/>
</dbReference>
<evidence type="ECO:0000313" key="2">
    <source>
        <dbReference type="EMBL" id="KKN65177.1"/>
    </source>
</evidence>
<keyword evidence="1" id="KW-0472">Membrane</keyword>
<keyword evidence="1" id="KW-1133">Transmembrane helix</keyword>
<reference evidence="2" key="1">
    <citation type="journal article" date="2015" name="Nature">
        <title>Complex archaea that bridge the gap between prokaryotes and eukaryotes.</title>
        <authorList>
            <person name="Spang A."/>
            <person name="Saw J.H."/>
            <person name="Jorgensen S.L."/>
            <person name="Zaremba-Niedzwiedzka K."/>
            <person name="Martijn J."/>
            <person name="Lind A.E."/>
            <person name="van Eijk R."/>
            <person name="Schleper C."/>
            <person name="Guy L."/>
            <person name="Ettema T.J."/>
        </authorList>
    </citation>
    <scope>NUCLEOTIDE SEQUENCE</scope>
</reference>
<keyword evidence="1" id="KW-0812">Transmembrane</keyword>
<dbReference type="SUPFAM" id="SSF48452">
    <property type="entry name" value="TPR-like"/>
    <property type="match status" value="1"/>
</dbReference>
<protein>
    <submittedName>
        <fullName evidence="2">Uncharacterized protein</fullName>
    </submittedName>
</protein>
<dbReference type="NCBIfam" id="NF047558">
    <property type="entry name" value="TPR_END_plus"/>
    <property type="match status" value="1"/>
</dbReference>
<proteinExistence type="predicted"/>
<dbReference type="SMART" id="SM00028">
    <property type="entry name" value="TPR"/>
    <property type="match status" value="2"/>
</dbReference>
<comment type="caution">
    <text evidence="2">The sequence shown here is derived from an EMBL/GenBank/DDBJ whole genome shotgun (WGS) entry which is preliminary data.</text>
</comment>
<organism evidence="2">
    <name type="scientific">marine sediment metagenome</name>
    <dbReference type="NCBI Taxonomy" id="412755"/>
    <lineage>
        <taxon>unclassified sequences</taxon>
        <taxon>metagenomes</taxon>
        <taxon>ecological metagenomes</taxon>
    </lineage>
</organism>
<dbReference type="EMBL" id="LAZR01000532">
    <property type="protein sequence ID" value="KKN65177.1"/>
    <property type="molecule type" value="Genomic_DNA"/>
</dbReference>
<accession>A0A0F9SRT3</accession>
<gene>
    <name evidence="2" type="ORF">LCGC14_0484270</name>
</gene>
<dbReference type="Gene3D" id="1.25.40.10">
    <property type="entry name" value="Tetratricopeptide repeat domain"/>
    <property type="match status" value="1"/>
</dbReference>